<dbReference type="SUPFAM" id="SSF53474">
    <property type="entry name" value="alpha/beta-Hydrolases"/>
    <property type="match status" value="1"/>
</dbReference>
<organism evidence="1 2">
    <name type="scientific">Larkinella arboricola</name>
    <dbReference type="NCBI Taxonomy" id="643671"/>
    <lineage>
        <taxon>Bacteria</taxon>
        <taxon>Pseudomonadati</taxon>
        <taxon>Bacteroidota</taxon>
        <taxon>Cytophagia</taxon>
        <taxon>Cytophagales</taxon>
        <taxon>Spirosomataceae</taxon>
        <taxon>Larkinella</taxon>
    </lineage>
</organism>
<dbReference type="Gene3D" id="3.40.50.1820">
    <property type="entry name" value="alpha/beta hydrolase"/>
    <property type="match status" value="1"/>
</dbReference>
<name>A0A327X4W0_LARAB</name>
<accession>A0A327X4W0</accession>
<dbReference type="PANTHER" id="PTHR22946">
    <property type="entry name" value="DIENELACTONE HYDROLASE DOMAIN-CONTAINING PROTEIN-RELATED"/>
    <property type="match status" value="1"/>
</dbReference>
<keyword evidence="1" id="KW-0378">Hydrolase</keyword>
<protein>
    <submittedName>
        <fullName evidence="1">Dienelactone hydrolase</fullName>
    </submittedName>
</protein>
<sequence length="356" mass="39478">MKRAPMEKTPFSSNRRDFMKTQLLGSLGALATVGQLPGGTDLPEPLADTLLQHYQTCLGGPFPQATPLQPKLRETIRKEGYRIESITYEVEPQERVPALLLIPDSATARQPAPGIAVWHQHNGEYHLGKSEPAGLAGNPMHHTAVALVREGYVVLCPDTLCFEERQDPTGKLKKGDYERFEFLRQVVRGRSLAWKNVLEMRRAVDYLASRPDVLASQLGCYGHSMGSTHSWLVGPLEPRLKCLVGNCCLPSYAAIEHEHLLHCFPNFVPGWTQFGDTPDIAALIAPRALHLNFGAQDTGSPIEFVRASLPRIAAAYQKAGAAQNFTSFIEEGQGHVLTEAMWQRVKETFARHLKRA</sequence>
<evidence type="ECO:0000313" key="2">
    <source>
        <dbReference type="Proteomes" id="UP000248790"/>
    </source>
</evidence>
<dbReference type="Proteomes" id="UP000248790">
    <property type="component" value="Unassembled WGS sequence"/>
</dbReference>
<dbReference type="Pfam" id="PF12715">
    <property type="entry name" value="Abhydrolase_7"/>
    <property type="match status" value="1"/>
</dbReference>
<dbReference type="InterPro" id="IPR025890">
    <property type="entry name" value="Abhydrolase_bac"/>
</dbReference>
<dbReference type="AlphaFoldDB" id="A0A327X4W0"/>
<evidence type="ECO:0000313" key="1">
    <source>
        <dbReference type="EMBL" id="RAK00565.1"/>
    </source>
</evidence>
<dbReference type="GO" id="GO:0016787">
    <property type="term" value="F:hydrolase activity"/>
    <property type="evidence" value="ECO:0007669"/>
    <property type="project" value="UniProtKB-KW"/>
</dbReference>
<dbReference type="InterPro" id="IPR050261">
    <property type="entry name" value="FrsA_esterase"/>
</dbReference>
<dbReference type="EMBL" id="QLMC01000002">
    <property type="protein sequence ID" value="RAK00565.1"/>
    <property type="molecule type" value="Genomic_DNA"/>
</dbReference>
<dbReference type="PANTHER" id="PTHR22946:SF8">
    <property type="entry name" value="ACETYL XYLAN ESTERASE DOMAIN-CONTAINING PROTEIN"/>
    <property type="match status" value="1"/>
</dbReference>
<proteinExistence type="predicted"/>
<reference evidence="1 2" key="1">
    <citation type="submission" date="2018-06" db="EMBL/GenBank/DDBJ databases">
        <title>Genomic Encyclopedia of Archaeal and Bacterial Type Strains, Phase II (KMG-II): from individual species to whole genera.</title>
        <authorList>
            <person name="Goeker M."/>
        </authorList>
    </citation>
    <scope>NUCLEOTIDE SEQUENCE [LARGE SCALE GENOMIC DNA]</scope>
    <source>
        <strain evidence="1 2">DSM 21851</strain>
    </source>
</reference>
<gene>
    <name evidence="1" type="ORF">LX87_02273</name>
</gene>
<keyword evidence="2" id="KW-1185">Reference proteome</keyword>
<comment type="caution">
    <text evidence="1">The sequence shown here is derived from an EMBL/GenBank/DDBJ whole genome shotgun (WGS) entry which is preliminary data.</text>
</comment>
<dbReference type="InterPro" id="IPR029058">
    <property type="entry name" value="AB_hydrolase_fold"/>
</dbReference>